<protein>
    <submittedName>
        <fullName evidence="1">Uncharacterized protein</fullName>
    </submittedName>
</protein>
<organism evidence="1 2">
    <name type="scientific">Marasmius crinis-equi</name>
    <dbReference type="NCBI Taxonomy" id="585013"/>
    <lineage>
        <taxon>Eukaryota</taxon>
        <taxon>Fungi</taxon>
        <taxon>Dikarya</taxon>
        <taxon>Basidiomycota</taxon>
        <taxon>Agaricomycotina</taxon>
        <taxon>Agaricomycetes</taxon>
        <taxon>Agaricomycetidae</taxon>
        <taxon>Agaricales</taxon>
        <taxon>Marasmiineae</taxon>
        <taxon>Marasmiaceae</taxon>
        <taxon>Marasmius</taxon>
    </lineage>
</organism>
<keyword evidence="2" id="KW-1185">Reference proteome</keyword>
<comment type="caution">
    <text evidence="1">The sequence shown here is derived from an EMBL/GenBank/DDBJ whole genome shotgun (WGS) entry which is preliminary data.</text>
</comment>
<dbReference type="EMBL" id="JBAHYK010002795">
    <property type="protein sequence ID" value="KAL0564420.1"/>
    <property type="molecule type" value="Genomic_DNA"/>
</dbReference>
<evidence type="ECO:0000313" key="1">
    <source>
        <dbReference type="EMBL" id="KAL0564420.1"/>
    </source>
</evidence>
<evidence type="ECO:0000313" key="2">
    <source>
        <dbReference type="Proteomes" id="UP001465976"/>
    </source>
</evidence>
<proteinExistence type="predicted"/>
<name>A0ABR3ENK3_9AGAR</name>
<accession>A0ABR3ENK3</accession>
<reference evidence="1 2" key="1">
    <citation type="submission" date="2024-02" db="EMBL/GenBank/DDBJ databases">
        <title>A draft genome for the cacao thread blight pathogen Marasmius crinis-equi.</title>
        <authorList>
            <person name="Cohen S.P."/>
            <person name="Baruah I.K."/>
            <person name="Amoako-Attah I."/>
            <person name="Bukari Y."/>
            <person name="Meinhardt L.W."/>
            <person name="Bailey B.A."/>
        </authorList>
    </citation>
    <scope>NUCLEOTIDE SEQUENCE [LARGE SCALE GENOMIC DNA]</scope>
    <source>
        <strain evidence="1 2">GH-76</strain>
    </source>
</reference>
<gene>
    <name evidence="1" type="ORF">V5O48_017627</name>
</gene>
<sequence>MAIENKSTPTQDKNQTLADTLSRFPSYDLTCTHLAPGDSRMTRYQRDILEMTDGHTDGELLEMEWAQLLEKQGREALEKESQKGSS</sequence>
<dbReference type="Proteomes" id="UP001465976">
    <property type="component" value="Unassembled WGS sequence"/>
</dbReference>